<organism evidence="6 7">
    <name type="scientific">Desulfovibrio gilichinskyi</name>
    <dbReference type="NCBI Taxonomy" id="1519643"/>
    <lineage>
        <taxon>Bacteria</taxon>
        <taxon>Pseudomonadati</taxon>
        <taxon>Thermodesulfobacteriota</taxon>
        <taxon>Desulfovibrionia</taxon>
        <taxon>Desulfovibrionales</taxon>
        <taxon>Desulfovibrionaceae</taxon>
        <taxon>Desulfovibrio</taxon>
    </lineage>
</organism>
<dbReference type="EMBL" id="FWZU01000008">
    <property type="protein sequence ID" value="SMF43096.1"/>
    <property type="molecule type" value="Genomic_DNA"/>
</dbReference>
<evidence type="ECO:0000259" key="5">
    <source>
        <dbReference type="Pfam" id="PF01814"/>
    </source>
</evidence>
<dbReference type="Pfam" id="PF01814">
    <property type="entry name" value="Hemerythrin"/>
    <property type="match status" value="1"/>
</dbReference>
<keyword evidence="3" id="KW-0479">Metal-binding</keyword>
<dbReference type="PANTHER" id="PTHR37164">
    <property type="entry name" value="BACTERIOHEMERYTHRIN"/>
    <property type="match status" value="1"/>
</dbReference>
<dbReference type="SUPFAM" id="SSF47188">
    <property type="entry name" value="Hemerythrin-like"/>
    <property type="match status" value="1"/>
</dbReference>
<keyword evidence="7" id="KW-1185">Reference proteome</keyword>
<feature type="domain" description="Hemerythrin-like" evidence="5">
    <location>
        <begin position="13"/>
        <end position="127"/>
    </location>
</feature>
<dbReference type="GO" id="GO:0005344">
    <property type="term" value="F:oxygen carrier activity"/>
    <property type="evidence" value="ECO:0007669"/>
    <property type="project" value="UniProtKB-KW"/>
</dbReference>
<dbReference type="OrthoDB" id="9774644at2"/>
<keyword evidence="4" id="KW-0408">Iron</keyword>
<keyword evidence="2" id="KW-0561">Oxygen transport</keyword>
<dbReference type="CDD" id="cd12107">
    <property type="entry name" value="Hemerythrin"/>
    <property type="match status" value="1"/>
</dbReference>
<dbReference type="NCBIfam" id="TIGR02481">
    <property type="entry name" value="hemeryth_dom"/>
    <property type="match status" value="1"/>
</dbReference>
<evidence type="ECO:0000256" key="2">
    <source>
        <dbReference type="ARBA" id="ARBA00022621"/>
    </source>
</evidence>
<sequence length="136" mass="15961">MPLLTWNSNYSVGIKIIDDDHKVLIDMINKACDSIERMEEQKVLIGLVSDMRQYGMQHFSTEEGLMKEHDYPDIESHKKLHNHFIIYAASLDNMHDSDKENLEPLKIFKYLADWLRNHILIIDKKFGSFLIDKGVK</sequence>
<name>A0A1X7F011_9BACT</name>
<dbReference type="STRING" id="1519643.SAMN06295933_3528"/>
<dbReference type="PROSITE" id="PS00550">
    <property type="entry name" value="HEMERYTHRINS"/>
    <property type="match status" value="1"/>
</dbReference>
<dbReference type="AlphaFoldDB" id="A0A1X7F011"/>
<dbReference type="RefSeq" id="WP_085104662.1">
    <property type="nucleotide sequence ID" value="NZ_FWZU01000008.1"/>
</dbReference>
<dbReference type="InterPro" id="IPR012312">
    <property type="entry name" value="Hemerythrin-like"/>
</dbReference>
<dbReference type="InterPro" id="IPR050669">
    <property type="entry name" value="Hemerythrin"/>
</dbReference>
<evidence type="ECO:0000256" key="3">
    <source>
        <dbReference type="ARBA" id="ARBA00022723"/>
    </source>
</evidence>
<protein>
    <submittedName>
        <fullName evidence="6">Hemerythrin</fullName>
    </submittedName>
</protein>
<gene>
    <name evidence="6" type="ORF">SAMN06295933_3528</name>
</gene>
<evidence type="ECO:0000313" key="6">
    <source>
        <dbReference type="EMBL" id="SMF43096.1"/>
    </source>
</evidence>
<evidence type="ECO:0000256" key="4">
    <source>
        <dbReference type="ARBA" id="ARBA00023004"/>
    </source>
</evidence>
<dbReference type="InterPro" id="IPR012827">
    <property type="entry name" value="Hemerythrin_metal-bd"/>
</dbReference>
<dbReference type="Gene3D" id="1.20.120.50">
    <property type="entry name" value="Hemerythrin-like"/>
    <property type="match status" value="1"/>
</dbReference>
<keyword evidence="2" id="KW-0813">Transport</keyword>
<dbReference type="InterPro" id="IPR035938">
    <property type="entry name" value="Hemerythrin-like_sf"/>
</dbReference>
<dbReference type="InterPro" id="IPR016131">
    <property type="entry name" value="Haemerythrin_Fe_BS"/>
</dbReference>
<dbReference type="Proteomes" id="UP000192906">
    <property type="component" value="Unassembled WGS sequence"/>
</dbReference>
<evidence type="ECO:0000313" key="7">
    <source>
        <dbReference type="Proteomes" id="UP000192906"/>
    </source>
</evidence>
<evidence type="ECO:0000256" key="1">
    <source>
        <dbReference type="ARBA" id="ARBA00010587"/>
    </source>
</evidence>
<dbReference type="GO" id="GO:0046872">
    <property type="term" value="F:metal ion binding"/>
    <property type="evidence" value="ECO:0007669"/>
    <property type="project" value="UniProtKB-KW"/>
</dbReference>
<accession>A0A1X7F011</accession>
<proteinExistence type="inferred from homology"/>
<comment type="similarity">
    <text evidence="1">Belongs to the hemerythrin family.</text>
</comment>
<dbReference type="PANTHER" id="PTHR37164:SF1">
    <property type="entry name" value="BACTERIOHEMERYTHRIN"/>
    <property type="match status" value="1"/>
</dbReference>
<dbReference type="NCBIfam" id="NF033749">
    <property type="entry name" value="bact_hemeryth"/>
    <property type="match status" value="1"/>
</dbReference>
<reference evidence="7" key="1">
    <citation type="submission" date="2017-04" db="EMBL/GenBank/DDBJ databases">
        <authorList>
            <person name="Varghese N."/>
            <person name="Submissions S."/>
        </authorList>
    </citation>
    <scope>NUCLEOTIDE SEQUENCE [LARGE SCALE GENOMIC DNA]</scope>
    <source>
        <strain evidence="7">K3S</strain>
    </source>
</reference>